<evidence type="ECO:0000313" key="1">
    <source>
        <dbReference type="EMBL" id="VAW39174.1"/>
    </source>
</evidence>
<dbReference type="AlphaFoldDB" id="A0A3B0W691"/>
<dbReference type="InterPro" id="IPR038444">
    <property type="entry name" value="DUF465_sf"/>
</dbReference>
<dbReference type="Gene3D" id="6.10.280.50">
    <property type="match status" value="1"/>
</dbReference>
<reference evidence="1" key="1">
    <citation type="submission" date="2018-06" db="EMBL/GenBank/DDBJ databases">
        <authorList>
            <person name="Zhirakovskaya E."/>
        </authorList>
    </citation>
    <scope>NUCLEOTIDE SEQUENCE</scope>
</reference>
<dbReference type="EMBL" id="UOEZ01000084">
    <property type="protein sequence ID" value="VAW39174.1"/>
    <property type="molecule type" value="Genomic_DNA"/>
</dbReference>
<proteinExistence type="predicted"/>
<name>A0A3B0W691_9ZZZZ</name>
<gene>
    <name evidence="1" type="ORF">MNBD_DELTA02-848</name>
</gene>
<sequence>MNKNSSRLPEEILMQNRDLRQASLAHEEFDEMAAKLDKQVALSETESIELKKIKKKKLAMKDKMESIISSEG</sequence>
<evidence type="ECO:0008006" key="2">
    <source>
        <dbReference type="Google" id="ProtNLM"/>
    </source>
</evidence>
<accession>A0A3B0W691</accession>
<protein>
    <recommendedName>
        <fullName evidence="2">DUF465 domain-containing protein</fullName>
    </recommendedName>
</protein>
<organism evidence="1">
    <name type="scientific">hydrothermal vent metagenome</name>
    <dbReference type="NCBI Taxonomy" id="652676"/>
    <lineage>
        <taxon>unclassified sequences</taxon>
        <taxon>metagenomes</taxon>
        <taxon>ecological metagenomes</taxon>
    </lineage>
</organism>